<feature type="binding site" evidence="3">
    <location>
        <begin position="233"/>
        <end position="237"/>
    </location>
    <ligand>
        <name>ATP</name>
        <dbReference type="ChEBI" id="CHEBI:30616"/>
    </ligand>
</feature>
<keyword evidence="2" id="KW-0378">Hydrolase</keyword>
<dbReference type="GO" id="GO:0017110">
    <property type="term" value="F:nucleoside diphosphate phosphatase activity"/>
    <property type="evidence" value="ECO:0007669"/>
    <property type="project" value="TreeGrafter"/>
</dbReference>
<evidence type="ECO:0000313" key="7">
    <source>
        <dbReference type="Proteomes" id="UP001159364"/>
    </source>
</evidence>
<comment type="similarity">
    <text evidence="1">Belongs to the GDA1/CD39 NTPase family.</text>
</comment>
<sequence>MDFSYLQFRSTPNNTYFPLHRAQLHPRMQYPSPPSPPKSKTQRCLVFLASLFTIPFLFYLLSTARKIHQSSKFNEPKSQFFGVVLDCGLSGCGVRVYELLSEGNIPFSDGQLPLIVGSTKVRPGLGGDLENEGYVIEGLIDFAKRWVPRKEWGRTRVQLLVSGGGNFGSLVLERVLESCRKVLRKSGFSFKDQWARIIEDEEKGGYVWIAVNYALGNLGGDPQKTVGIVEFGGTSLQYTFASDEVRKSQSLQIIRLAGVGYELKTQTLLEFGQDAAWKSLYELHNTRELMALPKFGRGYDGNPCIPKGYQLISSNSEAELFLSNPVGNFTACRLKALEFLKGGQEKCLRPPCKSFLSQSFELDGKHTPRKTMFYASELFGLVGTDSLSELEAAGKHYCGDDWKDLKSRHSNVDDLDLLRYCFSSAYMVALLHDILGVGMNEERIGFASDTGSYTRDWTLGAFISHSMTEPLELGNENVDEIIGNGSSSNQSKSRHLTNI</sequence>
<gene>
    <name evidence="6" type="ORF">K2173_013948</name>
</gene>
<dbReference type="Proteomes" id="UP001159364">
    <property type="component" value="Linkage Group LG11"/>
</dbReference>
<keyword evidence="5" id="KW-1133">Transmembrane helix</keyword>
<dbReference type="GO" id="GO:0016020">
    <property type="term" value="C:membrane"/>
    <property type="evidence" value="ECO:0007669"/>
    <property type="project" value="TreeGrafter"/>
</dbReference>
<evidence type="ECO:0000313" key="6">
    <source>
        <dbReference type="EMBL" id="KAJ8750033.1"/>
    </source>
</evidence>
<keyword evidence="5" id="KW-0812">Transmembrane</keyword>
<dbReference type="Pfam" id="PF01150">
    <property type="entry name" value="GDA1_CD39"/>
    <property type="match status" value="1"/>
</dbReference>
<evidence type="ECO:0000256" key="4">
    <source>
        <dbReference type="SAM" id="MobiDB-lite"/>
    </source>
</evidence>
<keyword evidence="3" id="KW-0547">Nucleotide-binding</keyword>
<evidence type="ECO:0000256" key="2">
    <source>
        <dbReference type="ARBA" id="ARBA00022801"/>
    </source>
</evidence>
<evidence type="ECO:0000256" key="5">
    <source>
        <dbReference type="SAM" id="Phobius"/>
    </source>
</evidence>
<dbReference type="GO" id="GO:0005524">
    <property type="term" value="F:ATP binding"/>
    <property type="evidence" value="ECO:0007669"/>
    <property type="project" value="UniProtKB-KW"/>
</dbReference>
<name>A0AAV8SDB6_9ROSI</name>
<feature type="region of interest" description="Disordered" evidence="4">
    <location>
        <begin position="479"/>
        <end position="499"/>
    </location>
</feature>
<dbReference type="InterPro" id="IPR000407">
    <property type="entry name" value="GDA1_CD39_NTPase"/>
</dbReference>
<dbReference type="Gene3D" id="3.30.420.150">
    <property type="entry name" value="Exopolyphosphatase. Domain 2"/>
    <property type="match status" value="1"/>
</dbReference>
<keyword evidence="7" id="KW-1185">Reference proteome</keyword>
<protein>
    <recommendedName>
        <fullName evidence="8">Apyrase</fullName>
    </recommendedName>
</protein>
<evidence type="ECO:0008006" key="8">
    <source>
        <dbReference type="Google" id="ProtNLM"/>
    </source>
</evidence>
<dbReference type="PANTHER" id="PTHR11782:SF96">
    <property type="entry name" value="APYRASE 6-RELATED"/>
    <property type="match status" value="1"/>
</dbReference>
<dbReference type="AlphaFoldDB" id="A0AAV8SDB6"/>
<accession>A0AAV8SDB6</accession>
<dbReference type="Gene3D" id="3.30.420.40">
    <property type="match status" value="1"/>
</dbReference>
<organism evidence="6 7">
    <name type="scientific">Erythroxylum novogranatense</name>
    <dbReference type="NCBI Taxonomy" id="1862640"/>
    <lineage>
        <taxon>Eukaryota</taxon>
        <taxon>Viridiplantae</taxon>
        <taxon>Streptophyta</taxon>
        <taxon>Embryophyta</taxon>
        <taxon>Tracheophyta</taxon>
        <taxon>Spermatophyta</taxon>
        <taxon>Magnoliopsida</taxon>
        <taxon>eudicotyledons</taxon>
        <taxon>Gunneridae</taxon>
        <taxon>Pentapetalae</taxon>
        <taxon>rosids</taxon>
        <taxon>fabids</taxon>
        <taxon>Malpighiales</taxon>
        <taxon>Erythroxylaceae</taxon>
        <taxon>Erythroxylum</taxon>
    </lineage>
</organism>
<dbReference type="GO" id="GO:0009134">
    <property type="term" value="P:nucleoside diphosphate catabolic process"/>
    <property type="evidence" value="ECO:0007669"/>
    <property type="project" value="TreeGrafter"/>
</dbReference>
<reference evidence="6 7" key="1">
    <citation type="submission" date="2021-09" db="EMBL/GenBank/DDBJ databases">
        <title>Genomic insights and catalytic innovation underlie evolution of tropane alkaloids biosynthesis.</title>
        <authorList>
            <person name="Wang Y.-J."/>
            <person name="Tian T."/>
            <person name="Huang J.-P."/>
            <person name="Huang S.-X."/>
        </authorList>
    </citation>
    <scope>NUCLEOTIDE SEQUENCE [LARGE SCALE GENOMIC DNA]</scope>
    <source>
        <strain evidence="6">KIB-2018</strain>
        <tissue evidence="6">Leaf</tissue>
    </source>
</reference>
<proteinExistence type="inferred from homology"/>
<keyword evidence="3" id="KW-0067">ATP-binding</keyword>
<keyword evidence="5" id="KW-0472">Membrane</keyword>
<evidence type="ECO:0000256" key="3">
    <source>
        <dbReference type="PIRSR" id="PIRSR600407-2"/>
    </source>
</evidence>
<comment type="caution">
    <text evidence="6">The sequence shown here is derived from an EMBL/GenBank/DDBJ whole genome shotgun (WGS) entry which is preliminary data.</text>
</comment>
<evidence type="ECO:0000256" key="1">
    <source>
        <dbReference type="ARBA" id="ARBA00009283"/>
    </source>
</evidence>
<dbReference type="EMBL" id="JAIWQS010000011">
    <property type="protein sequence ID" value="KAJ8750033.1"/>
    <property type="molecule type" value="Genomic_DNA"/>
</dbReference>
<feature type="transmembrane region" description="Helical" evidence="5">
    <location>
        <begin position="44"/>
        <end position="62"/>
    </location>
</feature>
<dbReference type="PANTHER" id="PTHR11782">
    <property type="entry name" value="ADENOSINE/GUANOSINE DIPHOSPHATASE"/>
    <property type="match status" value="1"/>
</dbReference>